<dbReference type="SMART" id="SM00240">
    <property type="entry name" value="FHA"/>
    <property type="match status" value="1"/>
</dbReference>
<evidence type="ECO:0000313" key="4">
    <source>
        <dbReference type="RefSeq" id="XP_018012902.1"/>
    </source>
</evidence>
<organism evidence="3 4">
    <name type="scientific">Hyalella azteca</name>
    <name type="common">Amphipod</name>
    <dbReference type="NCBI Taxonomy" id="294128"/>
    <lineage>
        <taxon>Eukaryota</taxon>
        <taxon>Metazoa</taxon>
        <taxon>Ecdysozoa</taxon>
        <taxon>Arthropoda</taxon>
        <taxon>Crustacea</taxon>
        <taxon>Multicrustacea</taxon>
        <taxon>Malacostraca</taxon>
        <taxon>Eumalacostraca</taxon>
        <taxon>Peracarida</taxon>
        <taxon>Amphipoda</taxon>
        <taxon>Senticaudata</taxon>
        <taxon>Talitrida</taxon>
        <taxon>Talitroidea</taxon>
        <taxon>Hyalellidae</taxon>
        <taxon>Hyalella</taxon>
    </lineage>
</organism>
<sequence>TFLVNFPKLRILDFCFNLQIFCRTKISFNAEFKLPIFRAGKPAVGLHLDVAKGDRLIQKLMVDEKKCYLFGRNPQLNDFCIDHASCSRVHAVLVYHKVLQKAFLVDLGSTHGTFLGKMRLEGHKPTQVPLNSTFHFGASTRMYTLRERPHSAPKPVMEELEKMPTEDGDGALLGLPETETELDNLTEFNTAHNRRITMLGIDDEEARPRKRHKFNISFKDEEDVINPEDIDPSIGRFRNLLQTTVVPNKKRRIDAPTASIASVRAGHGHRSTLHPDSGGLYEDLPPGEAGDFMSPTPYHHTLGNPFFSPFISSKLGLPLPNPAPEVELLPPEPPPSAEVPAVPAAGAPGADPDEPKKKKYAKEAWPGKKPAPALLV</sequence>
<dbReference type="OrthoDB" id="4096268at2759"/>
<dbReference type="GeneID" id="108669968"/>
<dbReference type="OMA" id="HREMPPP"/>
<dbReference type="Gene3D" id="6.10.250.1290">
    <property type="match status" value="1"/>
</dbReference>
<evidence type="ECO:0000259" key="2">
    <source>
        <dbReference type="PROSITE" id="PS50006"/>
    </source>
</evidence>
<protein>
    <submittedName>
        <fullName evidence="4">Nuclear inhibitor of protein phosphatase 1-like</fullName>
    </submittedName>
</protein>
<dbReference type="SUPFAM" id="SSF49879">
    <property type="entry name" value="SMAD/FHA domain"/>
    <property type="match status" value="1"/>
</dbReference>
<dbReference type="AlphaFoldDB" id="A0A8B7NGZ8"/>
<evidence type="ECO:0000313" key="3">
    <source>
        <dbReference type="Proteomes" id="UP000694843"/>
    </source>
</evidence>
<dbReference type="PANTHER" id="PTHR23308">
    <property type="entry name" value="NUCLEAR INHIBITOR OF PROTEIN PHOSPHATASE-1"/>
    <property type="match status" value="1"/>
</dbReference>
<dbReference type="FunFam" id="2.60.200.20:FF:000019">
    <property type="entry name" value="Nuclear inhibitor of protein phosphatase"/>
    <property type="match status" value="1"/>
</dbReference>
<dbReference type="CTD" id="44748"/>
<feature type="domain" description="FHA" evidence="2">
    <location>
        <begin position="68"/>
        <end position="120"/>
    </location>
</feature>
<dbReference type="InterPro" id="IPR050923">
    <property type="entry name" value="Cell_Proc_Reg/RNA_Proc"/>
</dbReference>
<dbReference type="Gene3D" id="2.60.200.20">
    <property type="match status" value="1"/>
</dbReference>
<dbReference type="Pfam" id="PF00498">
    <property type="entry name" value="FHA"/>
    <property type="match status" value="1"/>
</dbReference>
<evidence type="ECO:0000256" key="1">
    <source>
        <dbReference type="SAM" id="MobiDB-lite"/>
    </source>
</evidence>
<dbReference type="InterPro" id="IPR000253">
    <property type="entry name" value="FHA_dom"/>
</dbReference>
<dbReference type="RefSeq" id="XP_018012902.1">
    <property type="nucleotide sequence ID" value="XM_018157413.1"/>
</dbReference>
<dbReference type="Proteomes" id="UP000694843">
    <property type="component" value="Unplaced"/>
</dbReference>
<dbReference type="InterPro" id="IPR008984">
    <property type="entry name" value="SMAD_FHA_dom_sf"/>
</dbReference>
<dbReference type="KEGG" id="hazt:108669968"/>
<feature type="compositionally biased region" description="Low complexity" evidence="1">
    <location>
        <begin position="338"/>
        <end position="350"/>
    </location>
</feature>
<dbReference type="PROSITE" id="PS50006">
    <property type="entry name" value="FHA_DOMAIN"/>
    <property type="match status" value="1"/>
</dbReference>
<accession>A0A8B7NGZ8</accession>
<feature type="non-terminal residue" evidence="4">
    <location>
        <position position="1"/>
    </location>
</feature>
<gene>
    <name evidence="4" type="primary">LOC108669968</name>
</gene>
<feature type="region of interest" description="Disordered" evidence="1">
    <location>
        <begin position="323"/>
        <end position="376"/>
    </location>
</feature>
<feature type="compositionally biased region" description="Basic and acidic residues" evidence="1">
    <location>
        <begin position="353"/>
        <end position="366"/>
    </location>
</feature>
<proteinExistence type="predicted"/>
<reference evidence="4" key="1">
    <citation type="submission" date="2025-08" db="UniProtKB">
        <authorList>
            <consortium name="RefSeq"/>
        </authorList>
    </citation>
    <scope>IDENTIFICATION</scope>
    <source>
        <tissue evidence="4">Whole organism</tissue>
    </source>
</reference>
<dbReference type="CDD" id="cd22674">
    <property type="entry name" value="FHA_PPP1R8"/>
    <property type="match status" value="1"/>
</dbReference>
<name>A0A8B7NGZ8_HYAAZ</name>
<keyword evidence="3" id="KW-1185">Reference proteome</keyword>